<dbReference type="EMBL" id="VDUZ01000020">
    <property type="protein sequence ID" value="TXL74143.1"/>
    <property type="molecule type" value="Genomic_DNA"/>
</dbReference>
<accession>A0A5C8PL38</accession>
<name>A0A5C8PL38_9HYPH</name>
<dbReference type="Proteomes" id="UP000321638">
    <property type="component" value="Unassembled WGS sequence"/>
</dbReference>
<evidence type="ECO:0000313" key="2">
    <source>
        <dbReference type="EMBL" id="TXL74143.1"/>
    </source>
</evidence>
<dbReference type="PANTHER" id="PTHR43198:SF2">
    <property type="entry name" value="SI:CH1073-67J19.1-RELATED"/>
    <property type="match status" value="1"/>
</dbReference>
<dbReference type="InterPro" id="IPR004305">
    <property type="entry name" value="Thiaminase-2/PQQC"/>
</dbReference>
<reference evidence="2 3" key="1">
    <citation type="submission" date="2019-06" db="EMBL/GenBank/DDBJ databases">
        <title>New taxonomy in bacterial strain CC-CFT640, isolated from vineyard.</title>
        <authorList>
            <person name="Lin S.-Y."/>
            <person name="Tsai C.-F."/>
            <person name="Young C.-C."/>
        </authorList>
    </citation>
    <scope>NUCLEOTIDE SEQUENCE [LARGE SCALE GENOMIC DNA]</scope>
    <source>
        <strain evidence="2 3">CC-CFT640</strain>
    </source>
</reference>
<dbReference type="GO" id="GO:0005829">
    <property type="term" value="C:cytosol"/>
    <property type="evidence" value="ECO:0007669"/>
    <property type="project" value="TreeGrafter"/>
</dbReference>
<evidence type="ECO:0000259" key="1">
    <source>
        <dbReference type="Pfam" id="PF03070"/>
    </source>
</evidence>
<dbReference type="InterPro" id="IPR016084">
    <property type="entry name" value="Haem_Oase-like_multi-hlx"/>
</dbReference>
<keyword evidence="3" id="KW-1185">Reference proteome</keyword>
<dbReference type="PANTHER" id="PTHR43198">
    <property type="entry name" value="BIFUNCTIONAL TH2 PROTEIN"/>
    <property type="match status" value="1"/>
</dbReference>
<organism evidence="2 3">
    <name type="scientific">Vineibacter terrae</name>
    <dbReference type="NCBI Taxonomy" id="2586908"/>
    <lineage>
        <taxon>Bacteria</taxon>
        <taxon>Pseudomonadati</taxon>
        <taxon>Pseudomonadota</taxon>
        <taxon>Alphaproteobacteria</taxon>
        <taxon>Hyphomicrobiales</taxon>
        <taxon>Vineibacter</taxon>
    </lineage>
</organism>
<protein>
    <submittedName>
        <fullName evidence="2">TenA family protein</fullName>
    </submittedName>
</protein>
<dbReference type="SUPFAM" id="SSF48613">
    <property type="entry name" value="Heme oxygenase-like"/>
    <property type="match status" value="1"/>
</dbReference>
<dbReference type="RefSeq" id="WP_147848390.1">
    <property type="nucleotide sequence ID" value="NZ_VDUZ01000020.1"/>
</dbReference>
<dbReference type="AlphaFoldDB" id="A0A5C8PL38"/>
<sequence length="203" mass="22059">MSLACALWAANADWAQRTLAHPFVRGLGDGSLPVDSFRRYVAQDAYFLEAFARAYAACLAQSTERADLQAFAGLIAGVMEELKLHAAYAERWQVDLTSVTPAPATQAYTGFLVELAGLGRIGLTAAAMTPCMRLYAFLGQELARGPVAATYAEWVRTYAAAEFEALAATLEGLVDWHATDSPAVRNAYRRAMELEYGFFDASL</sequence>
<dbReference type="Gene3D" id="1.20.910.10">
    <property type="entry name" value="Heme oxygenase-like"/>
    <property type="match status" value="1"/>
</dbReference>
<gene>
    <name evidence="2" type="ORF">FHP25_18245</name>
</gene>
<dbReference type="CDD" id="cd19368">
    <property type="entry name" value="TenA_C_AtTH2-like"/>
    <property type="match status" value="1"/>
</dbReference>
<comment type="caution">
    <text evidence="2">The sequence shown here is derived from an EMBL/GenBank/DDBJ whole genome shotgun (WGS) entry which is preliminary data.</text>
</comment>
<dbReference type="OrthoDB" id="34166at2"/>
<evidence type="ECO:0000313" key="3">
    <source>
        <dbReference type="Proteomes" id="UP000321638"/>
    </source>
</evidence>
<feature type="domain" description="Thiaminase-2/PQQC" evidence="1">
    <location>
        <begin position="12"/>
        <end position="202"/>
    </location>
</feature>
<dbReference type="Pfam" id="PF03070">
    <property type="entry name" value="TENA_THI-4"/>
    <property type="match status" value="1"/>
</dbReference>
<proteinExistence type="predicted"/>
<dbReference type="InterPro" id="IPR050967">
    <property type="entry name" value="Thiamine_Salvage_TenA"/>
</dbReference>